<sequence>MIEVWKSLLTLKQQYPNYMTNEEINLENSYLEDFSIVELCSSVKTLSLSFNTIRSFVPNTEFQNLKELRISRCSLEEFNVKADLETLSIYYNSFKQLSFLAKYKNLIKLDVSENDLSDLNSLNSLELLQKLQELNANRCQLVNAKQIFQLVNLKHLDLNSNYIRDISIISNLINLEYLDISQNEQIRDIGPLLSLILIKQLNVDNIGLRSLNGVQKMMQLSILKANQNQLENVDELIGLKYIEEISLINNKITDLKGLQSITYLKEININYNHLYSLKGLPNYSTLRSLQIIENPGIKSLDGLDYLPNLQYLLIQNCKLSSLEHISERLPNVTMLSLYGNELQSLIDLRNLKYLQNLYVEHNLIENLDGLQNLNQLTYVQISNNKLVTLKHMEFSNTQIIGLDISNNNIKSLDGLQHIPTLKRLEANNNNISCLLYFQNNYNLEFINLDVNNIIDLRQLLFLQKLTKLSYIWLTNVGQHGNPICDDMIYSQYATKVLPQVETFQCVIDDDHGIYYYNSAFYNEDKFDESVINIETELTEELIELLKIQ</sequence>
<comment type="caution">
    <text evidence="3">The sequence shown here is derived from an EMBL/GenBank/DDBJ whole genome shotgun (WGS) entry which is preliminary data.</text>
</comment>
<dbReference type="Pfam" id="PF12799">
    <property type="entry name" value="LRR_4"/>
    <property type="match status" value="1"/>
</dbReference>
<name>A0ABP1I137_9EUKA</name>
<dbReference type="Proteomes" id="UP001642409">
    <property type="component" value="Unassembled WGS sequence"/>
</dbReference>
<organism evidence="3 4">
    <name type="scientific">Hexamita inflata</name>
    <dbReference type="NCBI Taxonomy" id="28002"/>
    <lineage>
        <taxon>Eukaryota</taxon>
        <taxon>Metamonada</taxon>
        <taxon>Diplomonadida</taxon>
        <taxon>Hexamitidae</taxon>
        <taxon>Hexamitinae</taxon>
        <taxon>Hexamita</taxon>
    </lineage>
</organism>
<keyword evidence="4" id="KW-1185">Reference proteome</keyword>
<evidence type="ECO:0000313" key="4">
    <source>
        <dbReference type="Proteomes" id="UP001642409"/>
    </source>
</evidence>
<dbReference type="InterPro" id="IPR032675">
    <property type="entry name" value="LRR_dom_sf"/>
</dbReference>
<reference evidence="3 4" key="1">
    <citation type="submission" date="2024-07" db="EMBL/GenBank/DDBJ databases">
        <authorList>
            <person name="Akdeniz Z."/>
        </authorList>
    </citation>
    <scope>NUCLEOTIDE SEQUENCE [LARGE SCALE GENOMIC DNA]</scope>
</reference>
<dbReference type="InterPro" id="IPR050836">
    <property type="entry name" value="SDS22/Internalin_LRR"/>
</dbReference>
<evidence type="ECO:0000256" key="1">
    <source>
        <dbReference type="ARBA" id="ARBA00022614"/>
    </source>
</evidence>
<gene>
    <name evidence="3" type="ORF">HINF_LOCUS19572</name>
</gene>
<dbReference type="SMART" id="SM00365">
    <property type="entry name" value="LRR_SD22"/>
    <property type="match status" value="7"/>
</dbReference>
<protein>
    <submittedName>
        <fullName evidence="3">Leucine-rich_repeat domain-containing protein</fullName>
    </submittedName>
</protein>
<dbReference type="PANTHER" id="PTHR46652">
    <property type="entry name" value="LEUCINE-RICH REPEAT AND IQ DOMAIN-CONTAINING PROTEIN 1-RELATED"/>
    <property type="match status" value="1"/>
</dbReference>
<evidence type="ECO:0000256" key="2">
    <source>
        <dbReference type="ARBA" id="ARBA00022737"/>
    </source>
</evidence>
<dbReference type="PANTHER" id="PTHR46652:SF3">
    <property type="entry name" value="LEUCINE-RICH REPEAT-CONTAINING PROTEIN 9"/>
    <property type="match status" value="1"/>
</dbReference>
<keyword evidence="1" id="KW-0433">Leucine-rich repeat</keyword>
<dbReference type="EMBL" id="CAXDID020000051">
    <property type="protein sequence ID" value="CAL6005646.1"/>
    <property type="molecule type" value="Genomic_DNA"/>
</dbReference>
<accession>A0ABP1I137</accession>
<dbReference type="SUPFAM" id="SSF52058">
    <property type="entry name" value="L domain-like"/>
    <property type="match status" value="2"/>
</dbReference>
<keyword evidence="2" id="KW-0677">Repeat</keyword>
<dbReference type="InterPro" id="IPR025875">
    <property type="entry name" value="Leu-rich_rpt_4"/>
</dbReference>
<dbReference type="InterPro" id="IPR001611">
    <property type="entry name" value="Leu-rich_rpt"/>
</dbReference>
<evidence type="ECO:0000313" key="3">
    <source>
        <dbReference type="EMBL" id="CAL6005646.1"/>
    </source>
</evidence>
<proteinExistence type="predicted"/>
<dbReference type="Gene3D" id="3.80.10.10">
    <property type="entry name" value="Ribonuclease Inhibitor"/>
    <property type="match status" value="4"/>
</dbReference>
<dbReference type="PROSITE" id="PS51450">
    <property type="entry name" value="LRR"/>
    <property type="match status" value="6"/>
</dbReference>